<feature type="chain" id="PRO_5023565337" description="Envelope glycoprotein gp160" evidence="32">
    <location>
        <begin position="33"/>
        <end position="848"/>
    </location>
</feature>
<dbReference type="GO" id="GO:0019082">
    <property type="term" value="P:viral protein processing"/>
    <property type="evidence" value="ECO:0007669"/>
    <property type="project" value="UniProtKB-UniRule"/>
</dbReference>
<feature type="transmembrane region" description="Helical" evidence="33">
    <location>
        <begin position="20"/>
        <end position="42"/>
    </location>
</feature>
<dbReference type="GO" id="GO:0039654">
    <property type="term" value="P:fusion of virus membrane with host endosome membrane"/>
    <property type="evidence" value="ECO:0007669"/>
    <property type="project" value="UniProtKB-UniRule"/>
</dbReference>
<reference evidence="37" key="1">
    <citation type="journal article" date="2011" name="Retrovirology">
        <title>Conformational alterations in the CD4 binding cavity of HIV-1 gp120 influencing gp120-CD4 interactions and fusogenicity of HIV-1 envelopes derived from brain and other tissues.</title>
        <authorList>
            <person name="Gray L."/>
            <person name="Sterjovski J."/>
            <person name="Ramsland P.A."/>
            <person name="Churchill M.J."/>
            <person name="Gorry P.R."/>
        </authorList>
    </citation>
    <scope>NUCLEOTIDE SEQUENCE</scope>
    <source>
        <strain evidence="37">Macs3ln2</strain>
    </source>
</reference>
<evidence type="ECO:0000256" key="29">
    <source>
        <dbReference type="ARBA" id="ARBA00023280"/>
    </source>
</evidence>
<feature type="region of interest" description="V5" evidence="32">
    <location>
        <begin position="452"/>
        <end position="462"/>
    </location>
</feature>
<dbReference type="GO" id="GO:0016020">
    <property type="term" value="C:membrane"/>
    <property type="evidence" value="ECO:0007669"/>
    <property type="project" value="UniProtKB-UniRule"/>
</dbReference>
<dbReference type="GO" id="GO:0019062">
    <property type="term" value="P:virion attachment to host cell"/>
    <property type="evidence" value="ECO:0007669"/>
    <property type="project" value="UniProtKB-UniRule"/>
</dbReference>
<dbReference type="Gene3D" id="2.170.40.20">
    <property type="entry name" value="Human immunodeficiency virus 1, Gp160, envelope glycoprotein"/>
    <property type="match status" value="2"/>
</dbReference>
<feature type="region of interest" description="CD4-binding loop" evidence="32">
    <location>
        <begin position="356"/>
        <end position="366"/>
    </location>
</feature>
<feature type="disulfide bond" evidence="32">
    <location>
        <begin position="54"/>
        <end position="74"/>
    </location>
</feature>
<evidence type="ECO:0000256" key="28">
    <source>
        <dbReference type="ARBA" id="ARBA00023180"/>
    </source>
</evidence>
<keyword evidence="22 32" id="KW-1133">Transmembrane helix</keyword>
<dbReference type="FunFam" id="2.170.40.20:FF:000003">
    <property type="entry name" value="Envelope glycoprotein gp160"/>
    <property type="match status" value="1"/>
</dbReference>
<evidence type="ECO:0000256" key="4">
    <source>
        <dbReference type="ARBA" id="ARBA00004563"/>
    </source>
</evidence>
<evidence type="ECO:0000256" key="23">
    <source>
        <dbReference type="ARBA" id="ARBA00023046"/>
    </source>
</evidence>
<evidence type="ECO:0000256" key="32">
    <source>
        <dbReference type="HAMAP-Rule" id="MF_04083"/>
    </source>
</evidence>
<keyword evidence="23 32" id="KW-1039">Host endosome</keyword>
<comment type="function">
    <text evidence="32">Surface protein gp120: Attaches the virus to the host lymphoid cell by binding to the primary receptor CD4. This interaction induces a structural rearrangement creating a high affinity binding site for a chemokine coreceptor like CXCR4 and/or CCR5. Acts as a ligand for CD209/DC-SIGN and CLEC4M/DC-SIGNR, which are respectively found on dendritic cells (DCs), and on endothelial cells of liver sinusoids and lymph node sinuses. These interactions allow capture of viral particles at mucosal surfaces by these cells and subsequent transmission to permissive cells. HIV subverts the migration properties of dendritic cells to gain access to CD4+ T-cells in lymph nodes. Virus transmission to permissive T-cells occurs either in trans (without DCs infection, through viral capture and transmission), or in cis (following DCs productive infection, through the usual CD4-gp120 interaction), thereby inducing a robust infection. In trans infection, bound virions remain infectious over days and it is proposed that they are not degraded, but protected in non-lysosomal acidic organelles within the DCs close to the cell membrane thus contributing to the viral infectious potential during DCs' migration from the periphery to the lymphoid tissues. On arrival at lymphoid tissues, intact virions recycle back to DCs' cell surface allowing virus transmission to CD4+ T-cells.</text>
</comment>
<keyword evidence="16 32" id="KW-0732">Signal</keyword>
<evidence type="ECO:0000256" key="3">
    <source>
        <dbReference type="ARBA" id="ARBA00004505"/>
    </source>
</evidence>
<evidence type="ECO:0000256" key="16">
    <source>
        <dbReference type="ARBA" id="ARBA00022729"/>
    </source>
</evidence>
<evidence type="ECO:0000256" key="33">
    <source>
        <dbReference type="RuleBase" id="RU363095"/>
    </source>
</evidence>
<dbReference type="InterPro" id="IPR036377">
    <property type="entry name" value="Gp120_core_sf"/>
</dbReference>
<comment type="domain">
    <text evidence="32">The CD4-binding region is targeted by the antibody b12.</text>
</comment>
<keyword evidence="12 32" id="KW-1162">Viral penetration into host cytoplasm</keyword>
<feature type="region of interest" description="V2" evidence="32">
    <location>
        <begin position="152"/>
        <end position="191"/>
    </location>
</feature>
<dbReference type="Pfam" id="PF00516">
    <property type="entry name" value="GP120"/>
    <property type="match status" value="2"/>
</dbReference>
<dbReference type="SUPFAM" id="SSF56502">
    <property type="entry name" value="gp120 core"/>
    <property type="match status" value="2"/>
</dbReference>
<comment type="domain">
    <text evidence="32">The membrane proximal external region (MPER) present in gp41 is a tryptophan-rich region recognized by the antibodies 2F5, Z13, and 4E10. MPER seems to play a role in fusion.</text>
</comment>
<evidence type="ECO:0000256" key="14">
    <source>
        <dbReference type="ARBA" id="ARBA00022692"/>
    </source>
</evidence>
<dbReference type="InterPro" id="IPR000328">
    <property type="entry name" value="GP41-like"/>
</dbReference>
<dbReference type="Pfam" id="PF00517">
    <property type="entry name" value="GP41"/>
    <property type="match status" value="1"/>
</dbReference>
<feature type="topological domain" description="Cytoplasmic" evidence="32">
    <location>
        <begin position="698"/>
        <end position="848"/>
    </location>
</feature>
<feature type="region of interest" description="Immunosuppression" evidence="32">
    <location>
        <begin position="566"/>
        <end position="584"/>
    </location>
</feature>
<keyword evidence="18 32" id="KW-0946">Virion</keyword>
<keyword evidence="10 32" id="KW-1165">Clathrin-mediated endocytosis of virus by host</keyword>
<evidence type="ECO:0000256" key="7">
    <source>
        <dbReference type="ARBA" id="ARBA00022506"/>
    </source>
</evidence>
<feature type="domain" description="Human immunodeficiency virus 1 envelope glycoprotein Gp120" evidence="35">
    <location>
        <begin position="34"/>
        <end position="136"/>
    </location>
</feature>
<dbReference type="InterPro" id="IPR037527">
    <property type="entry name" value="Gp160"/>
</dbReference>
<comment type="domain">
    <text evidence="32 33">The 17 amino acids long immunosuppressive region is present in many retroviral envelope proteins. Synthetic peptides derived from this relatively conserved sequence inhibit immune function in vitro and in vivo.</text>
</comment>
<keyword evidence="25 32" id="KW-0472">Membrane</keyword>
<dbReference type="FunFam" id="1.10.287.210:FF:000001">
    <property type="entry name" value="Envelope glycoprotein gp160"/>
    <property type="match status" value="1"/>
</dbReference>
<evidence type="ECO:0000256" key="13">
    <source>
        <dbReference type="ARBA" id="ARBA00022685"/>
    </source>
</evidence>
<comment type="PTM">
    <text evidence="32">Palmitoylation of the transmembrane protein and of Env polyprotein (prior to its proteolytic cleavage) is essential for their association with host cell membrane lipid rafts. Palmitoylation is therefore required for envelope trafficking to classical lipid rafts, but not for viral replication.</text>
</comment>
<protein>
    <recommendedName>
        <fullName evidence="32">Envelope glycoprotein gp160</fullName>
    </recommendedName>
    <alternativeName>
        <fullName evidence="32">Env polyprotein</fullName>
    </alternativeName>
    <component>
        <recommendedName>
            <fullName evidence="32">Surface protein gp120</fullName>
            <shortName evidence="32">SU</shortName>
        </recommendedName>
        <alternativeName>
            <fullName evidence="32">Glycoprotein 120</fullName>
            <shortName evidence="32">gp120</shortName>
        </alternativeName>
    </component>
    <component>
        <recommendedName>
            <fullName evidence="32">Transmembrane protein gp41</fullName>
            <shortName evidence="32">TM</shortName>
        </recommendedName>
        <alternativeName>
            <fullName evidence="32">Glycoprotein 41</fullName>
            <shortName evidence="32">gp41</shortName>
        </alternativeName>
    </component>
</protein>
<keyword evidence="14 32" id="KW-0812">Transmembrane</keyword>
<feature type="transmembrane region" description="Helical" evidence="33">
    <location>
        <begin position="670"/>
        <end position="697"/>
    </location>
</feature>
<evidence type="ECO:0000256" key="6">
    <source>
        <dbReference type="ARBA" id="ARBA00004650"/>
    </source>
</evidence>
<dbReference type="FunFam" id="2.170.40.20:FF:000004">
    <property type="entry name" value="Envelope glycoprotein gp160"/>
    <property type="match status" value="1"/>
</dbReference>
<evidence type="ECO:0000256" key="5">
    <source>
        <dbReference type="ARBA" id="ARBA00004578"/>
    </source>
</evidence>
<feature type="disulfide bond" evidence="32">
    <location>
        <begin position="213"/>
        <end position="242"/>
    </location>
</feature>
<evidence type="ECO:0000256" key="10">
    <source>
        <dbReference type="ARBA" id="ARBA00022570"/>
    </source>
</evidence>
<evidence type="ECO:0000256" key="12">
    <source>
        <dbReference type="ARBA" id="ARBA00022595"/>
    </source>
</evidence>
<keyword evidence="24 32" id="KW-0175">Coiled coil</keyword>
<proteinExistence type="inferred from homology"/>
<comment type="caution">
    <text evidence="32 33">Lacks conserved residue(s) required for the propagation of feature annotation.</text>
</comment>
<keyword evidence="8 32" id="KW-1170">Fusion of virus membrane with host endosomal membrane</keyword>
<dbReference type="Gene3D" id="1.20.5.490">
    <property type="entry name" value="Single helix bin"/>
    <property type="match status" value="1"/>
</dbReference>
<comment type="subcellular location">
    <molecule>Surface protein gp120</molecule>
    <subcellularLocation>
        <location evidence="32">Virion membrane</location>
        <topology evidence="32">Peripheral membrane protein</topology>
    </subcellularLocation>
    <subcellularLocation>
        <location evidence="32">Host cell membrane</location>
        <topology evidence="32">Peripheral membrane protein</topology>
    </subcellularLocation>
    <subcellularLocation>
        <location evidence="32">Host endosome membrane</location>
        <topology evidence="32">Single-pass type I membrane protein</topology>
    </subcellularLocation>
    <text evidence="32">The surface protein is not anchored to the viral envelope, but associates with the extravirion surface through its binding to TM. It is probably concentrated at the site of budding and incorporated into the virions possibly by contacts between the cytoplasmic tail of Env and the N-terminus of Gag.</text>
</comment>
<keyword evidence="31 32" id="KW-1160">Virus entry into host cell</keyword>
<dbReference type="EMBL" id="JN002061">
    <property type="protein sequence ID" value="AEH41917.1"/>
    <property type="molecule type" value="Genomic_DNA"/>
</dbReference>
<comment type="PTM">
    <text evidence="32">Highly glycosylated by host. The high number of glycan on the protein is reffered to as 'glycan shield' because it contributes to hide protein sequence from adaptive immune system.</text>
</comment>
<evidence type="ECO:0000256" key="2">
    <source>
        <dbReference type="ARBA" id="ARBA00004433"/>
    </source>
</evidence>
<dbReference type="GO" id="GO:0019031">
    <property type="term" value="C:viral envelope"/>
    <property type="evidence" value="ECO:0007669"/>
    <property type="project" value="UniProtKB-KW"/>
</dbReference>
<dbReference type="FunFam" id="1.20.5.490:FF:000001">
    <property type="entry name" value="Envelope glycoprotein gp160"/>
    <property type="match status" value="1"/>
</dbReference>
<feature type="lipid moiety-binding region" description="S-palmitoyl cysteine; by host" evidence="32">
    <location>
        <position position="756"/>
    </location>
</feature>
<feature type="domain" description="Human immunodeficiency virus 1 envelope glycoprotein Gp120" evidence="35">
    <location>
        <begin position="145"/>
        <end position="502"/>
    </location>
</feature>
<evidence type="ECO:0000256" key="22">
    <source>
        <dbReference type="ARBA" id="ARBA00022989"/>
    </source>
</evidence>
<dbReference type="GO" id="GO:0075512">
    <property type="term" value="P:clathrin-dependent endocytosis of virus by host cell"/>
    <property type="evidence" value="ECO:0007669"/>
    <property type="project" value="UniProtKB-UniRule"/>
</dbReference>
<dbReference type="HAMAP" id="MF_04083">
    <property type="entry name" value="HIV_ENV"/>
    <property type="match status" value="1"/>
</dbReference>
<keyword evidence="28 32" id="KW-0325">Glycoprotein</keyword>
<evidence type="ECO:0000259" key="35">
    <source>
        <dbReference type="Pfam" id="PF00516"/>
    </source>
</evidence>
<keyword evidence="19 32" id="KW-1043">Host membrane</keyword>
<keyword evidence="29 32" id="KW-0899">Viral immunoevasion</keyword>
<comment type="similarity">
    <text evidence="32">Belongs to the HIV-1 env protein family.</text>
</comment>
<comment type="function">
    <text evidence="32">Transmembrane protein gp41: Acts as a class I viral fusion protein. Under the current model, the protein has at least 3 conformational states: pre-fusion native state, pre-hairpin intermediate state, and post-fusion hairpin state. During fusion of viral and target intracellular membranes, the coiled coil regions (heptad repeats) assume a trimer-of-hairpins structure, positioning the fusion peptide in close proximity to the C-terminal region of the ectodomain. The formation of this structure appears to drive apposition and subsequent fusion of viral and target cell membranes. Complete fusion occurs in host cell endosomes and is dynamin-dependent, however some lipid transfer might occur at the plasma membrane. The virus undergoes clathrin-dependent internalization long before endosomal fusion, thus minimizing the surface exposure of conserved viral epitopes during fusion and reducing the efficacy of inhibitors targeting these epitopes. Membranes fusion leads to delivery of the nucleocapsid into the cytoplasm.</text>
</comment>
<feature type="short sequence motif" description="Di-leucine internalization motif" evidence="32">
    <location>
        <begin position="847"/>
        <end position="848"/>
    </location>
</feature>
<comment type="PTM">
    <text evidence="32">Specific enzymatic cleavages in vivo yield mature proteins. Envelope glycoproteins are synthesized as a inactive precursor that is heavily N-glycosylated and processed likely by host cell furin in the Golgi to yield the mature SU and TM proteins. The cleavage site between SU and TM requires the minimal sequence [KR]-X-[KR]-R. About 2 of the 9 disulfide bonds of gp41 are reduced by P4HB/PDI, following binding to CD4 receptor.</text>
</comment>
<dbReference type="GO" id="GO:0055036">
    <property type="term" value="C:virion membrane"/>
    <property type="evidence" value="ECO:0007669"/>
    <property type="project" value="UniProtKB-SubCell"/>
</dbReference>
<evidence type="ECO:0000259" key="36">
    <source>
        <dbReference type="Pfam" id="PF00517"/>
    </source>
</evidence>
<evidence type="ECO:0000256" key="26">
    <source>
        <dbReference type="ARBA" id="ARBA00023139"/>
    </source>
</evidence>
<evidence type="ECO:0000256" key="27">
    <source>
        <dbReference type="ARBA" id="ARBA00023157"/>
    </source>
</evidence>
<dbReference type="GO" id="GO:0020002">
    <property type="term" value="C:host cell plasma membrane"/>
    <property type="evidence" value="ECO:0007669"/>
    <property type="project" value="UniProtKB-SubCell"/>
</dbReference>
<feature type="short sequence motif" description="YXXL motif; contains endocytosis signal" evidence="32">
    <location>
        <begin position="704"/>
        <end position="707"/>
    </location>
</feature>
<keyword evidence="7 32" id="KW-1168">Fusion of virus membrane with host membrane</keyword>
<keyword evidence="9 32" id="KW-1032">Host cell membrane</keyword>
<keyword evidence="11 32" id="KW-0945">Host-virus interaction</keyword>
<comment type="domain">
    <text evidence="32">The YXXL motif is involved in determining the exact site of viral release at the surface of infected mononuclear cells and promotes endocytosis. YXXL and di-leucine endocytosis motifs interact directly or indirectly with the clathrin adapter complexes, opperate independently, and their activities are not additive.</text>
</comment>
<evidence type="ECO:0000256" key="34">
    <source>
        <dbReference type="SAM" id="MobiDB-lite"/>
    </source>
</evidence>
<dbReference type="GO" id="GO:0019064">
    <property type="term" value="P:fusion of virus membrane with host plasma membrane"/>
    <property type="evidence" value="ECO:0007669"/>
    <property type="project" value="UniProtKB-UniRule"/>
</dbReference>
<organismHost>
    <name type="scientific">Homo sapiens</name>
    <name type="common">Human</name>
    <dbReference type="NCBI Taxonomy" id="9606"/>
</organismHost>
<comment type="function">
    <text evidence="32">Envelope glycoprotein gp160: Oligomerizes in the host endoplasmic reticulum into predominantly trimers. In a second time, gp160 transits in the host Golgi, where glycosylation is completed. The precursor is then proteolytically cleaved in the trans-Golgi and thereby activated by cellular furin or furin-like proteases to produce gp120 and gp41.</text>
</comment>
<keyword evidence="20 32" id="KW-0261">Viral envelope protein</keyword>
<comment type="subcellular location">
    <molecule>Transmembrane protein gp41</molecule>
    <subcellularLocation>
        <location evidence="32">Virion membrane</location>
        <topology evidence="32">Single-pass type I membrane protein</topology>
    </subcellularLocation>
    <subcellularLocation>
        <location evidence="32">Host cell membrane</location>
        <topology evidence="32">Single-pass type I membrane protein</topology>
    </subcellularLocation>
    <subcellularLocation>
        <location evidence="32">Host endosome membrane</location>
        <topology evidence="32">Single-pass type I membrane protein</topology>
    </subcellularLocation>
    <text evidence="32">It is probably concentrated at the site of budding and incorporated into the virions possibly by contacts between the cytoplasmic tail of Env and the N-terminus of Gag.</text>
</comment>
<dbReference type="CDD" id="cd09909">
    <property type="entry name" value="HIV-1-like_HR1-HR2"/>
    <property type="match status" value="1"/>
</dbReference>
<feature type="disulfide bond" evidence="32">
    <location>
        <begin position="223"/>
        <end position="234"/>
    </location>
</feature>
<feature type="chain" id="PRO_5023565338" description="Transmembrane protein gp41" evidence="32">
    <location>
        <begin position="503"/>
        <end position="848"/>
    </location>
</feature>
<reference evidence="37" key="2">
    <citation type="submission" date="2011-05" db="EMBL/GenBank/DDBJ databases">
        <authorList>
            <person name="Gray L.R."/>
            <person name="Sterjovski J."/>
            <person name="Gabuzda D."/>
            <person name="Ramsland P.A."/>
            <person name="Chuchill M.J."/>
            <person name="Gorry P.R."/>
        </authorList>
    </citation>
    <scope>NUCLEOTIDE SEQUENCE</scope>
    <source>
        <strain evidence="37">Macs3ln2</strain>
    </source>
</reference>
<gene>
    <name evidence="32 37" type="primary">env</name>
</gene>
<organism evidence="37">
    <name type="scientific">Human immunodeficiency virus type 1</name>
    <name type="common">HIV-1</name>
    <dbReference type="NCBI Taxonomy" id="11676"/>
    <lineage>
        <taxon>Viruses</taxon>
        <taxon>Riboviria</taxon>
        <taxon>Pararnavirae</taxon>
        <taxon>Artverviricota</taxon>
        <taxon>Revtraviricetes</taxon>
        <taxon>Ortervirales</taxon>
        <taxon>Retroviridae</taxon>
        <taxon>Orthoretrovirinae</taxon>
        <taxon>Lentivirus</taxon>
        <taxon>Lentivirus humimdef1</taxon>
    </lineage>
</organism>
<sequence length="848" mass="96018">MRVKEKYQHLWRWGWRWGTMLLGMLMICSATEKLWVTVYYGVPVWKEANTTLFCASDAKAHKTEAHNVWATHACVPTDPSPQEVRLENVTENFNMWKNNMVEQMQEDIINLWDQSLKPCVKLTPLCVTLNCINANTTNSSIWEGMKEEIKNCSFNITTNIKKKLKREYALFNKLDVVPLGDSNTSYMLINCNTSAITQACPKVSFEPIPIHYCAPAGFAILQCNDNMFNGTGPCTNVSTVQCTHGIRPVVSTQLLLNGSLAKEEVIIRSENFTNNAKNIIVQLNESVQINCTRPNNNTRKSIPIGPGRAFYATGDIIGDIRQAHCNISEADWNNTLKKIVIKLAEQINKTIVFNHSSGGDPEIVMHSFNCGGEFFYCNTTELFNSTWQSDGTRNDTNKKSNNGTIILPCRIRQIVNRWQEVGKAMYAPPISGQINCSSNITGLLLTRDGGPGNSTTETFRPGGGDMRDNWRSELYKYKVVKIEPLGVAPTKAKRRVVQREKRAVGTLGAMFLGFLGAAGSTMGAASLTLTVQARQLLSGIVQQQNNLLRAIEAQQHLLQLTVWGIKQLQARVLAVERYLKDQQLLGIWGCSGKLICTTAVPWNTSWSNKSYNNIWDNMTWMEWDREINNYTNIIYSLIEESQNQQEKNEQDLLALDEWASLWNWFDITKWLYYIKIFIMIVGGLIGLKIVFTVLSVVNKVRQGYSPLSLQTHLPVPQGPDRPEGTEEESGNRGRDRSGRLMIGSLALIWDDLRSLCLFSYHRLRDLLLIVTRIVELLGRRGWEALKYWWNLLQYWSQELKNSAVSLLNATAIAVAEGTDRVIEVVQGACRAIRHIPRRIRQGLERILL</sequence>
<evidence type="ECO:0000256" key="18">
    <source>
        <dbReference type="ARBA" id="ARBA00022844"/>
    </source>
</evidence>
<dbReference type="Gene3D" id="1.10.287.210">
    <property type="match status" value="1"/>
</dbReference>
<keyword evidence="17 32" id="KW-1161">Viral attachment to host cell</keyword>
<evidence type="ECO:0000256" key="1">
    <source>
        <dbReference type="ARBA" id="ARBA00004402"/>
    </source>
</evidence>
<keyword evidence="27 32" id="KW-1015">Disulfide bond</keyword>
<keyword evidence="15 32" id="KW-0053">Apoptosis</keyword>
<feature type="region of interest" description="MPER; binding to GalCer" evidence="32">
    <location>
        <begin position="654"/>
        <end position="675"/>
    </location>
</feature>
<evidence type="ECO:0000313" key="37">
    <source>
        <dbReference type="EMBL" id="AEH41917.1"/>
    </source>
</evidence>
<comment type="miscellaneous">
    <text evidence="32">Inhibitors targeting HIV-1 viral envelope proteins are used as antiretroviral drugs. Attachment of virions to the cell surface via non-specific interactions and CD4 binding can be blocked by inhibitors that include cyanovirin-N, cyclotriazadisulfonamide analogs, PRO 2000, TNX 355 and PRO 542. In addition, BMS 806 can block CD4-induced conformational changes. Env interactions with the coreceptor molecules can be targeted by CCR5 antagonists including SCH-D, maraviroc (UK 427857) and aplaviroc (GW 873140), and the CXCR4 antagonist AMD 070. Fusion of viral and cellular membranes can be inhibited by peptides such as enfuvirtide and tifuvirtide (T 1249). Resistance to inhibitors associated with mutations in Env are observed. Most of the time, single mutations confer only a modest reduction in drug susceptibility. Combination of several mutations is usually required to develop a high-level drug resistance.</text>
</comment>
<evidence type="ECO:0000256" key="20">
    <source>
        <dbReference type="ARBA" id="ARBA00022879"/>
    </source>
</evidence>
<evidence type="ECO:0000256" key="30">
    <source>
        <dbReference type="ARBA" id="ARBA00023288"/>
    </source>
</evidence>
<dbReference type="GO" id="GO:1903908">
    <property type="term" value="P:positive regulation of plasma membrane raft polarization"/>
    <property type="evidence" value="ECO:0007669"/>
    <property type="project" value="UniProtKB-UniRule"/>
</dbReference>
<name>F8V1G2_HV1</name>
<feature type="compositionally biased region" description="Basic and acidic residues" evidence="34">
    <location>
        <begin position="720"/>
        <end position="736"/>
    </location>
</feature>
<evidence type="ECO:0000256" key="8">
    <source>
        <dbReference type="ARBA" id="ARBA00022510"/>
    </source>
</evidence>
<dbReference type="GO" id="GO:0044175">
    <property type="term" value="C:host cell endosome membrane"/>
    <property type="evidence" value="ECO:0007669"/>
    <property type="project" value="UniProtKB-SubCell"/>
</dbReference>
<feature type="disulfide bond" evidence="32">
    <location>
        <begin position="590"/>
        <end position="596"/>
    </location>
</feature>
<feature type="coiled-coil region" evidence="32">
    <location>
        <begin position="625"/>
        <end position="659"/>
    </location>
</feature>
<dbReference type="SUPFAM" id="SSF58069">
    <property type="entry name" value="Virus ectodomain"/>
    <property type="match status" value="1"/>
</dbReference>
<comment type="miscellaneous">
    <text evidence="32">HIV-1 lineages are divided in three main groups, M (for Major), O (for Outlier), and N (for New, or Non-M, Non-O). The vast majority of strains found worldwide belong to the group M. Group O seems to be endemic to and largely confined to Cameroon and neighboring countries in West Central Africa, where these viruses represent a small minority of HIV-1 strains. The group N is represented by a limited number of isolates from Cameroonian persons. The group M is further subdivided in 9 clades or subtypes (A to D, F to H, J and K).</text>
</comment>
<evidence type="ECO:0000256" key="19">
    <source>
        <dbReference type="ARBA" id="ARBA00022870"/>
    </source>
</evidence>
<comment type="domain">
    <text evidence="32">Some of the most genetically diverse regions of the viral genome are present in Env. They are called variable regions 1 through 5 (V1 through V5). Coreceptor usage of gp120 is determined mainly by the primary structure of the third variable region (V3) in the outer domain of gp120. The sequence of V3 determines which coreceptor, CCR5 and/or CXCR4 (corresponding to R5/macrophage, X4/T cell and R5X4/T cell and macrophage tropism), is used to trigger the fusion potential of the Env complex, and hence which cells the virus can infect. Binding to CCR5 involves a region adjacent in addition to V3.</text>
</comment>
<keyword evidence="21 32" id="KW-1164">Virus endocytosis by host</keyword>
<dbReference type="GO" id="GO:0005198">
    <property type="term" value="F:structural molecule activity"/>
    <property type="evidence" value="ECO:0007669"/>
    <property type="project" value="UniProtKB-UniRule"/>
</dbReference>
<evidence type="ECO:0000256" key="21">
    <source>
        <dbReference type="ARBA" id="ARBA00022890"/>
    </source>
</evidence>
<evidence type="ECO:0000256" key="15">
    <source>
        <dbReference type="ARBA" id="ARBA00022703"/>
    </source>
</evidence>
<feature type="domain" description="Retroviral envelope protein GP41-like" evidence="36">
    <location>
        <begin position="522"/>
        <end position="710"/>
    </location>
</feature>
<dbReference type="GO" id="GO:1903911">
    <property type="term" value="P:positive regulation of receptor clustering"/>
    <property type="evidence" value="ECO:0007669"/>
    <property type="project" value="UniProtKB-UniRule"/>
</dbReference>
<evidence type="ECO:0000256" key="17">
    <source>
        <dbReference type="ARBA" id="ARBA00022804"/>
    </source>
</evidence>
<feature type="region of interest" description="Disordered" evidence="34">
    <location>
        <begin position="710"/>
        <end position="736"/>
    </location>
</feature>
<evidence type="ECO:0000256" key="11">
    <source>
        <dbReference type="ARBA" id="ARBA00022581"/>
    </source>
</evidence>
<evidence type="ECO:0000256" key="25">
    <source>
        <dbReference type="ARBA" id="ARBA00023136"/>
    </source>
</evidence>
<evidence type="ECO:0000256" key="9">
    <source>
        <dbReference type="ARBA" id="ARBA00022511"/>
    </source>
</evidence>
<evidence type="ECO:0000256" key="24">
    <source>
        <dbReference type="ARBA" id="ARBA00023054"/>
    </source>
</evidence>
<keyword evidence="13 32" id="KW-0165">Cleavage on pair of basic residues</keyword>
<keyword evidence="26 32" id="KW-0564">Palmitate</keyword>
<dbReference type="InterPro" id="IPR000777">
    <property type="entry name" value="HIV1_Gp120"/>
</dbReference>
<feature type="site" description="Cleavage; by host furin" evidence="32">
    <location>
        <begin position="502"/>
        <end position="503"/>
    </location>
</feature>
<evidence type="ECO:0000256" key="31">
    <source>
        <dbReference type="ARBA" id="ARBA00023296"/>
    </source>
</evidence>
<comment type="subunit">
    <text evidence="32">The mature envelope protein (Env) consists of a homotrimer of non-covalently associated gp120-gp41 heterodimers. The resulting complex protrudes from the virus surface as a spike. There seems to be as few as 10 spikes on the average virion. Surface protein gp120 interacts with host CD4, CCR5 and CXCR4. Gp120 also interacts with the C-type lectins CD209/DC-SIGN and CLEC4M/DC-SIGNR (collectively referred to as DC-SIGN(R)). Gp120 and gp41 interact with GalCer. Gp120 interacts with host ITGA4/ITGB7 complex; on CD4+ T-cells, this interaction results in rapid activation of integrin ITGAL/LFA-1, which facilitates efficient cell-to-cell spreading of HIV-1. Gp120 interacts with cell-associated heparan sulfate; this interaction increases virus infectivity on permissive cells and may be involved in infection of CD4- cells.</text>
</comment>
<accession>F8V1G2</accession>
<dbReference type="GO" id="GO:0052031">
    <property type="term" value="P:symbiont-mediated perturbation of host defense response"/>
    <property type="evidence" value="ECO:0007669"/>
    <property type="project" value="UniProtKB-UniRule"/>
</dbReference>
<feature type="lipid moiety-binding region" description="S-palmitoyl cysteine; by host" evidence="32">
    <location>
        <position position="829"/>
    </location>
</feature>
<keyword evidence="30 32" id="KW-0449">Lipoprotein</keyword>
<comment type="subcellular location">
    <subcellularLocation>
        <location evidence="3">Host cell membrane</location>
        <topology evidence="3">Peripheral membrane protein</topology>
    </subcellularLocation>
    <subcellularLocation>
        <location evidence="1">Host cell membrane</location>
        <topology evidence="1">Single-pass type I membrane protein</topology>
    </subcellularLocation>
    <subcellularLocation>
        <location evidence="2">Host endosome membrane</location>
        <topology evidence="2">Peripheral membrane protein</topology>
    </subcellularLocation>
    <subcellularLocation>
        <location evidence="5">Host endosome membrane</location>
        <topology evidence="5">Single-pass type I membrane protein</topology>
    </subcellularLocation>
    <subcellularLocation>
        <location evidence="6">Virion membrane</location>
        <topology evidence="6">Peripheral membrane protein</topology>
    </subcellularLocation>
    <subcellularLocation>
        <location evidence="4">Virion membrane</location>
        <topology evidence="4">Single-pass type I membrane protein</topology>
    </subcellularLocation>
</comment>